<dbReference type="EMBL" id="FOGP01000004">
    <property type="protein sequence ID" value="SER55676.1"/>
    <property type="molecule type" value="Genomic_DNA"/>
</dbReference>
<protein>
    <submittedName>
        <fullName evidence="2">Uncharacterized protein</fullName>
    </submittedName>
</protein>
<name>A0A1H9Q534_9ACTN</name>
<gene>
    <name evidence="2" type="ORF">SAMN05216446_1316</name>
    <name evidence="1" type="ORF">SAMN05216447_103193</name>
</gene>
<organism evidence="2 3">
    <name type="scientific">Parafannyhessea umbonata</name>
    <dbReference type="NCBI Taxonomy" id="604330"/>
    <lineage>
        <taxon>Bacteria</taxon>
        <taxon>Bacillati</taxon>
        <taxon>Actinomycetota</taxon>
        <taxon>Coriobacteriia</taxon>
        <taxon>Coriobacteriales</taxon>
        <taxon>Atopobiaceae</taxon>
        <taxon>Parafannyhessea</taxon>
    </lineage>
</organism>
<evidence type="ECO:0000313" key="1">
    <source>
        <dbReference type="EMBL" id="SEH49322.1"/>
    </source>
</evidence>
<dbReference type="RefSeq" id="WP_078687232.1">
    <property type="nucleotide sequence ID" value="NZ_FNWT01000003.1"/>
</dbReference>
<dbReference type="AlphaFoldDB" id="A0A1H9Q534"/>
<accession>A0A1H9Q534</accession>
<sequence>MDEKNNMTACKVLRSSCEGGEQRKIVMGRERDSLVVRECTEGELTKAIFGDYRHDHSLRLARKQEEEVARLANVGAAAQALQAFFGGTGRVLLDLEDWLDANGVAFEYRSKTGEDVVFRPARG</sequence>
<evidence type="ECO:0000313" key="2">
    <source>
        <dbReference type="EMBL" id="SER55676.1"/>
    </source>
</evidence>
<keyword evidence="4" id="KW-1185">Reference proteome</keyword>
<dbReference type="EMBL" id="FNWT01000003">
    <property type="protein sequence ID" value="SEH49322.1"/>
    <property type="molecule type" value="Genomic_DNA"/>
</dbReference>
<dbReference type="Proteomes" id="UP000199135">
    <property type="component" value="Unassembled WGS sequence"/>
</dbReference>
<evidence type="ECO:0000313" key="4">
    <source>
        <dbReference type="Proteomes" id="UP000199135"/>
    </source>
</evidence>
<reference evidence="3 4" key="2">
    <citation type="submission" date="2016-10" db="EMBL/GenBank/DDBJ databases">
        <authorList>
            <person name="Varghese N."/>
            <person name="Submissions S."/>
        </authorList>
    </citation>
    <scope>NUCLEOTIDE SEQUENCE [LARGE SCALE GENOMIC DNA]</scope>
    <source>
        <strain evidence="3">KHGC19</strain>
        <strain evidence="1 4">WCP15</strain>
    </source>
</reference>
<evidence type="ECO:0000313" key="3">
    <source>
        <dbReference type="Proteomes" id="UP000199128"/>
    </source>
</evidence>
<proteinExistence type="predicted"/>
<dbReference type="Proteomes" id="UP000199128">
    <property type="component" value="Unassembled WGS sequence"/>
</dbReference>
<reference evidence="2" key="1">
    <citation type="submission" date="2016-10" db="EMBL/GenBank/DDBJ databases">
        <authorList>
            <person name="de Groot N.N."/>
        </authorList>
    </citation>
    <scope>NUCLEOTIDE SEQUENCE [LARGE SCALE GENOMIC DNA]</scope>
    <source>
        <strain evidence="2">KHGC19</strain>
    </source>
</reference>